<evidence type="ECO:0000256" key="4">
    <source>
        <dbReference type="ARBA" id="ARBA00022643"/>
    </source>
</evidence>
<dbReference type="Pfam" id="PF00881">
    <property type="entry name" value="Nitroreductase"/>
    <property type="match status" value="1"/>
</dbReference>
<dbReference type="RefSeq" id="WP_137548802.1">
    <property type="nucleotide sequence ID" value="NZ_JACFDF010000024.1"/>
</dbReference>
<keyword evidence="4" id="KW-0288">FMN</keyword>
<proteinExistence type="inferred from homology"/>
<gene>
    <name evidence="7" type="ORF">KJE03_23150</name>
</gene>
<keyword evidence="3" id="KW-0285">Flavoprotein</keyword>
<dbReference type="InterPro" id="IPR000415">
    <property type="entry name" value="Nitroreductase-like"/>
</dbReference>
<sequence>MNIIELLNWRYSVKSMNGQKVPAEKVERILEAVRLAPTSHGLQPFEVFVISNQELKEKLVPIAMNQKQLADSSHVLVFAAWDKFTKERLDMMFDLTNDVRGIKNEQWENYRSFLHDWYTQRDGQFHANHAAAQAYIAFATAIYAAAAEQVDCTPMEGFDKDAMDEVLGLREKGLRSVVILPLGYRDADNDWLMNLKKVRRPFDQVFTAIE</sequence>
<evidence type="ECO:0000313" key="7">
    <source>
        <dbReference type="EMBL" id="MDQ9296317.1"/>
    </source>
</evidence>
<dbReference type="InterPro" id="IPR029479">
    <property type="entry name" value="Nitroreductase"/>
</dbReference>
<dbReference type="EMBL" id="JAHCRT010000031">
    <property type="protein sequence ID" value="MDQ9296317.1"/>
    <property type="molecule type" value="Genomic_DNA"/>
</dbReference>
<evidence type="ECO:0000256" key="1">
    <source>
        <dbReference type="ARBA" id="ARBA00001917"/>
    </source>
</evidence>
<dbReference type="Proteomes" id="UP001235723">
    <property type="component" value="Unassembled WGS sequence"/>
</dbReference>
<dbReference type="SUPFAM" id="SSF55469">
    <property type="entry name" value="FMN-dependent nitroreductase-like"/>
    <property type="match status" value="1"/>
</dbReference>
<dbReference type="PANTHER" id="PTHR43673">
    <property type="entry name" value="NAD(P)H NITROREDUCTASE YDGI-RELATED"/>
    <property type="match status" value="1"/>
</dbReference>
<evidence type="ECO:0000259" key="6">
    <source>
        <dbReference type="Pfam" id="PF00881"/>
    </source>
</evidence>
<evidence type="ECO:0000256" key="2">
    <source>
        <dbReference type="ARBA" id="ARBA00007118"/>
    </source>
</evidence>
<dbReference type="PANTHER" id="PTHR43673:SF2">
    <property type="entry name" value="NITROREDUCTASE"/>
    <property type="match status" value="1"/>
</dbReference>
<keyword evidence="5" id="KW-0560">Oxidoreductase</keyword>
<protein>
    <submittedName>
        <fullName evidence="7">Nitroreductase family protein</fullName>
    </submittedName>
</protein>
<reference evidence="7 8" key="1">
    <citation type="submission" date="2021-05" db="EMBL/GenBank/DDBJ databases">
        <title>Genome sequence of E. marmotae isolates.</title>
        <authorList>
            <person name="Binsker U."/>
            <person name="Hammerl J.A."/>
        </authorList>
    </citation>
    <scope>NUCLEOTIDE SEQUENCE [LARGE SCALE GENOMIC DNA]</scope>
    <source>
        <strain evidence="7 8">21-MO00586</strain>
    </source>
</reference>
<feature type="domain" description="Nitroreductase" evidence="6">
    <location>
        <begin position="8"/>
        <end position="184"/>
    </location>
</feature>
<evidence type="ECO:0000256" key="5">
    <source>
        <dbReference type="ARBA" id="ARBA00023002"/>
    </source>
</evidence>
<organism evidence="7 8">
    <name type="scientific">Escherichia marmotae</name>
    <dbReference type="NCBI Taxonomy" id="1499973"/>
    <lineage>
        <taxon>Bacteria</taxon>
        <taxon>Pseudomonadati</taxon>
        <taxon>Pseudomonadota</taxon>
        <taxon>Gammaproteobacteria</taxon>
        <taxon>Enterobacterales</taxon>
        <taxon>Enterobacteriaceae</taxon>
        <taxon>Escherichia</taxon>
    </lineage>
</organism>
<accession>A0ABU1C9Y2</accession>
<comment type="cofactor">
    <cofactor evidence="1">
        <name>FMN</name>
        <dbReference type="ChEBI" id="CHEBI:58210"/>
    </cofactor>
</comment>
<name>A0ABU1C9Y2_9ESCH</name>
<comment type="caution">
    <text evidence="7">The sequence shown here is derived from an EMBL/GenBank/DDBJ whole genome shotgun (WGS) entry which is preliminary data.</text>
</comment>
<keyword evidence="8" id="KW-1185">Reference proteome</keyword>
<evidence type="ECO:0000256" key="3">
    <source>
        <dbReference type="ARBA" id="ARBA00022630"/>
    </source>
</evidence>
<evidence type="ECO:0000313" key="8">
    <source>
        <dbReference type="Proteomes" id="UP001235723"/>
    </source>
</evidence>
<comment type="similarity">
    <text evidence="2">Belongs to the nitroreductase family.</text>
</comment>
<dbReference type="Gene3D" id="3.40.109.10">
    <property type="entry name" value="NADH Oxidase"/>
    <property type="match status" value="1"/>
</dbReference>